<evidence type="ECO:0000313" key="1">
    <source>
        <dbReference type="EMBL" id="MBS3678963.1"/>
    </source>
</evidence>
<name>A0ABS5MB04_9BACI</name>
<reference evidence="1 2" key="1">
    <citation type="submission" date="2021-05" db="EMBL/GenBank/DDBJ databases">
        <title>Ornithinibacillus massiliensis sp. nov.</title>
        <authorList>
            <person name="Iwaza R."/>
            <person name="Lagier J.-C."/>
            <person name="Raoult D."/>
        </authorList>
    </citation>
    <scope>NUCLEOTIDE SEQUENCE [LARGE SCALE GENOMIC DNA]</scope>
    <source>
        <strain evidence="1 2">Marseille-P3601</strain>
    </source>
</reference>
<comment type="caution">
    <text evidence="1">The sequence shown here is derived from an EMBL/GenBank/DDBJ whole genome shotgun (WGS) entry which is preliminary data.</text>
</comment>
<dbReference type="EMBL" id="JAGXBY010000001">
    <property type="protein sequence ID" value="MBS3678963.1"/>
    <property type="molecule type" value="Genomic_DNA"/>
</dbReference>
<evidence type="ECO:0000313" key="2">
    <source>
        <dbReference type="Proteomes" id="UP000681870"/>
    </source>
</evidence>
<organism evidence="1 2">
    <name type="scientific">Ornithinibacillus massiliensis</name>
    <dbReference type="NCBI Taxonomy" id="1944633"/>
    <lineage>
        <taxon>Bacteria</taxon>
        <taxon>Bacillati</taxon>
        <taxon>Bacillota</taxon>
        <taxon>Bacilli</taxon>
        <taxon>Bacillales</taxon>
        <taxon>Bacillaceae</taxon>
        <taxon>Ornithinibacillus</taxon>
    </lineage>
</organism>
<keyword evidence="2" id="KW-1185">Reference proteome</keyword>
<dbReference type="Proteomes" id="UP000681870">
    <property type="component" value="Unassembled WGS sequence"/>
</dbReference>
<accession>A0ABS5MB04</accession>
<protein>
    <submittedName>
        <fullName evidence="1">Uncharacterized protein</fullName>
    </submittedName>
</protein>
<gene>
    <name evidence="1" type="ORF">KGF86_01940</name>
</gene>
<proteinExistence type="predicted"/>
<sequence>MGKLNVSYRIGNLSFTALDKLEDEHNRLVSQYLREWGRKMYNNATDHLLHHEYKLDTDIVKIKITINKGDSNI</sequence>
<dbReference type="RefSeq" id="WP_211741004.1">
    <property type="nucleotide sequence ID" value="NZ_JAGXBY010000001.1"/>
</dbReference>